<name>A0A5C6RNL6_9BACT</name>
<keyword evidence="2" id="KW-0808">Transferase</keyword>
<gene>
    <name evidence="2" type="ORF">FRY97_08300</name>
</gene>
<protein>
    <submittedName>
        <fullName evidence="2">Glycosyltransferase</fullName>
    </submittedName>
</protein>
<accession>A0A5C6RNL6</accession>
<keyword evidence="3" id="KW-1185">Reference proteome</keyword>
<dbReference type="Proteomes" id="UP000321580">
    <property type="component" value="Unassembled WGS sequence"/>
</dbReference>
<dbReference type="SUPFAM" id="SSF53448">
    <property type="entry name" value="Nucleotide-diphospho-sugar transferases"/>
    <property type="match status" value="1"/>
</dbReference>
<dbReference type="PANTHER" id="PTHR22916:SF3">
    <property type="entry name" value="UDP-GLCNAC:BETAGAL BETA-1,3-N-ACETYLGLUCOSAMINYLTRANSFERASE-LIKE PROTEIN 1"/>
    <property type="match status" value="1"/>
</dbReference>
<organism evidence="2 3">
    <name type="scientific">Phaeodactylibacter luteus</name>
    <dbReference type="NCBI Taxonomy" id="1564516"/>
    <lineage>
        <taxon>Bacteria</taxon>
        <taxon>Pseudomonadati</taxon>
        <taxon>Bacteroidota</taxon>
        <taxon>Saprospiria</taxon>
        <taxon>Saprospirales</taxon>
        <taxon>Haliscomenobacteraceae</taxon>
        <taxon>Phaeodactylibacter</taxon>
    </lineage>
</organism>
<comment type="caution">
    <text evidence="2">The sequence shown here is derived from an EMBL/GenBank/DDBJ whole genome shotgun (WGS) entry which is preliminary data.</text>
</comment>
<dbReference type="Gene3D" id="3.90.550.10">
    <property type="entry name" value="Spore Coat Polysaccharide Biosynthesis Protein SpsA, Chain A"/>
    <property type="match status" value="1"/>
</dbReference>
<dbReference type="EMBL" id="VOOR01000013">
    <property type="protein sequence ID" value="TXB63807.1"/>
    <property type="molecule type" value="Genomic_DNA"/>
</dbReference>
<dbReference type="PANTHER" id="PTHR22916">
    <property type="entry name" value="GLYCOSYLTRANSFERASE"/>
    <property type="match status" value="1"/>
</dbReference>
<dbReference type="OrthoDB" id="9815829at2"/>
<proteinExistence type="predicted"/>
<dbReference type="InterPro" id="IPR029044">
    <property type="entry name" value="Nucleotide-diphossugar_trans"/>
</dbReference>
<evidence type="ECO:0000259" key="1">
    <source>
        <dbReference type="Pfam" id="PF00535"/>
    </source>
</evidence>
<dbReference type="AlphaFoldDB" id="A0A5C6RNL6"/>
<dbReference type="InterPro" id="IPR001173">
    <property type="entry name" value="Glyco_trans_2-like"/>
</dbReference>
<evidence type="ECO:0000313" key="2">
    <source>
        <dbReference type="EMBL" id="TXB63807.1"/>
    </source>
</evidence>
<evidence type="ECO:0000313" key="3">
    <source>
        <dbReference type="Proteomes" id="UP000321580"/>
    </source>
</evidence>
<reference evidence="2 3" key="1">
    <citation type="submission" date="2019-08" db="EMBL/GenBank/DDBJ databases">
        <title>Genome of Phaeodactylibacter luteus.</title>
        <authorList>
            <person name="Bowman J.P."/>
        </authorList>
    </citation>
    <scope>NUCLEOTIDE SEQUENCE [LARGE SCALE GENOMIC DNA]</scope>
    <source>
        <strain evidence="2 3">KCTC 42180</strain>
    </source>
</reference>
<dbReference type="GO" id="GO:0016758">
    <property type="term" value="F:hexosyltransferase activity"/>
    <property type="evidence" value="ECO:0007669"/>
    <property type="project" value="UniProtKB-ARBA"/>
</dbReference>
<dbReference type="RefSeq" id="WP_147166983.1">
    <property type="nucleotide sequence ID" value="NZ_VOOR01000013.1"/>
</dbReference>
<feature type="domain" description="Glycosyltransferase 2-like" evidence="1">
    <location>
        <begin position="11"/>
        <end position="171"/>
    </location>
</feature>
<dbReference type="Pfam" id="PF00535">
    <property type="entry name" value="Glycos_transf_2"/>
    <property type="match status" value="1"/>
</dbReference>
<sequence>MDKYKEIPLVSVLMTVYNREKYIAEAIESVINSSYQNWELIIVDDQSTDQSVAIARKYEQQDSRIKVYINEKNLGDYPNRNKAASYAKGKYLKYLDSDDLIYPHGLAMMVAAMEKYPEAGIGLTYNSYLGATPLPVLQTTEEAFINHFFKKGVLYIGPSGCIYRRQFFEHIGGFNLAFKVAADYEFNLRAASQSPIVLFARDLFWWRQHPGQEIINSNQNNEYIILNYCIHRHTLEQAILPDYLKSAILENNNILMGRRLLRLSPKLSLRELRRILRETGFPKAYFFKCFRPTQKI</sequence>